<dbReference type="Proteomes" id="UP001187682">
    <property type="component" value="Unassembled WGS sequence"/>
</dbReference>
<gene>
    <name evidence="3" type="ORF">DNG_07911</name>
</gene>
<evidence type="ECO:0000313" key="4">
    <source>
        <dbReference type="Proteomes" id="UP001187682"/>
    </source>
</evidence>
<keyword evidence="4" id="KW-1185">Reference proteome</keyword>
<protein>
    <submittedName>
        <fullName evidence="3">Related to TMA16 Protein putative involved in cytoplasmic ribosome function</fullName>
    </submittedName>
</protein>
<dbReference type="PANTHER" id="PTHR13349:SF2">
    <property type="entry name" value="TRANSLATION MACHINERY-ASSOCIATED PROTEIN 16"/>
    <property type="match status" value="1"/>
</dbReference>
<dbReference type="Pfam" id="PF11176">
    <property type="entry name" value="Tma16"/>
    <property type="match status" value="1"/>
</dbReference>
<dbReference type="GO" id="GO:0005634">
    <property type="term" value="C:nucleus"/>
    <property type="evidence" value="ECO:0007669"/>
    <property type="project" value="TreeGrafter"/>
</dbReference>
<feature type="region of interest" description="Disordered" evidence="2">
    <location>
        <begin position="1"/>
        <end position="23"/>
    </location>
</feature>
<sequence length="185" mass="21090">MGTSTLDKQRKAIQKKRNGTIDALHQYSRDSKRLRQASIRDARLDKLAANRGRKEKPFMDRAAFFRDRINELRVNVLTQEQVAEFTHQLVHQLDEELAAEKKARRPGRPASTKEDLLRRRVEALTAEHETGFLVPELTTEANVARLERWAGSGGTWSYICAMEWVRVSKSGQVKPAVFPPSSGNH</sequence>
<comment type="similarity">
    <text evidence="1">Belongs to the TMA16 family.</text>
</comment>
<dbReference type="Gene3D" id="1.20.1440.170">
    <property type="entry name" value="Translation machinery-associated protein 16-like"/>
    <property type="match status" value="1"/>
</dbReference>
<dbReference type="InterPro" id="IPR021346">
    <property type="entry name" value="Tma16"/>
</dbReference>
<accession>A0AAE8N460</accession>
<evidence type="ECO:0000313" key="3">
    <source>
        <dbReference type="EMBL" id="SPO05224.1"/>
    </source>
</evidence>
<reference evidence="3" key="1">
    <citation type="submission" date="2018-03" db="EMBL/GenBank/DDBJ databases">
        <authorList>
            <person name="Guldener U."/>
        </authorList>
    </citation>
    <scope>NUCLEOTIDE SEQUENCE</scope>
</reference>
<evidence type="ECO:0000256" key="2">
    <source>
        <dbReference type="SAM" id="MobiDB-lite"/>
    </source>
</evidence>
<evidence type="ECO:0000256" key="1">
    <source>
        <dbReference type="ARBA" id="ARBA00034127"/>
    </source>
</evidence>
<proteinExistence type="inferred from homology"/>
<comment type="caution">
    <text evidence="3">The sequence shown here is derived from an EMBL/GenBank/DDBJ whole genome shotgun (WGS) entry which is preliminary data.</text>
</comment>
<organism evidence="3 4">
    <name type="scientific">Cephalotrichum gorgonifer</name>
    <dbReference type="NCBI Taxonomy" id="2041049"/>
    <lineage>
        <taxon>Eukaryota</taxon>
        <taxon>Fungi</taxon>
        <taxon>Dikarya</taxon>
        <taxon>Ascomycota</taxon>
        <taxon>Pezizomycotina</taxon>
        <taxon>Sordariomycetes</taxon>
        <taxon>Hypocreomycetidae</taxon>
        <taxon>Microascales</taxon>
        <taxon>Microascaceae</taxon>
        <taxon>Cephalotrichum</taxon>
    </lineage>
</organism>
<dbReference type="AlphaFoldDB" id="A0AAE8N460"/>
<dbReference type="InterPro" id="IPR038356">
    <property type="entry name" value="Tma16_sf"/>
</dbReference>
<name>A0AAE8N460_9PEZI</name>
<dbReference type="PANTHER" id="PTHR13349">
    <property type="entry name" value="TRANSLATION MACHINERY-ASSOCIATED PROTEIN 16"/>
    <property type="match status" value="1"/>
</dbReference>
<dbReference type="EMBL" id="ONZQ02000012">
    <property type="protein sequence ID" value="SPO05224.1"/>
    <property type="molecule type" value="Genomic_DNA"/>
</dbReference>